<proteinExistence type="predicted"/>
<accession>A0A397S6M6</accession>
<organism evidence="1 2">
    <name type="scientific">Glomus cerebriforme</name>
    <dbReference type="NCBI Taxonomy" id="658196"/>
    <lineage>
        <taxon>Eukaryota</taxon>
        <taxon>Fungi</taxon>
        <taxon>Fungi incertae sedis</taxon>
        <taxon>Mucoromycota</taxon>
        <taxon>Glomeromycotina</taxon>
        <taxon>Glomeromycetes</taxon>
        <taxon>Glomerales</taxon>
        <taxon>Glomeraceae</taxon>
        <taxon>Glomus</taxon>
    </lineage>
</organism>
<dbReference type="STRING" id="658196.A0A397S6M6"/>
<keyword evidence="2" id="KW-1185">Reference proteome</keyword>
<evidence type="ECO:0000313" key="1">
    <source>
        <dbReference type="EMBL" id="RIA80356.1"/>
    </source>
</evidence>
<reference evidence="1 2" key="1">
    <citation type="submission" date="2018-06" db="EMBL/GenBank/DDBJ databases">
        <title>Comparative genomics reveals the genomic features of Rhizophagus irregularis, R. cerebriforme, R. diaphanum and Gigaspora rosea, and their symbiotic lifestyle signature.</title>
        <authorList>
            <person name="Morin E."/>
            <person name="San Clemente H."/>
            <person name="Chen E.C.H."/>
            <person name="De La Providencia I."/>
            <person name="Hainaut M."/>
            <person name="Kuo A."/>
            <person name="Kohler A."/>
            <person name="Murat C."/>
            <person name="Tang N."/>
            <person name="Roy S."/>
            <person name="Loubradou J."/>
            <person name="Henrissat B."/>
            <person name="Grigoriev I.V."/>
            <person name="Corradi N."/>
            <person name="Roux C."/>
            <person name="Martin F.M."/>
        </authorList>
    </citation>
    <scope>NUCLEOTIDE SEQUENCE [LARGE SCALE GENOMIC DNA]</scope>
    <source>
        <strain evidence="1 2">DAOM 227022</strain>
    </source>
</reference>
<name>A0A397S6M6_9GLOM</name>
<dbReference type="AlphaFoldDB" id="A0A397S6M6"/>
<sequence>MYKPIIEDVKLSSRIILLEILDNLESIYLPGYNYQPVIAFYTIENSHLIQINNSSRIVHKGNFDRTSRQIEHAILLVLLNDIMPILKETDFTIHICVDSDLETNKTLACIPAVSYIFADLKHVSKNI</sequence>
<dbReference type="EMBL" id="QKYT01000986">
    <property type="protein sequence ID" value="RIA80356.1"/>
    <property type="molecule type" value="Genomic_DNA"/>
</dbReference>
<gene>
    <name evidence="1" type="ORF">C1645_838848</name>
</gene>
<dbReference type="Proteomes" id="UP000265703">
    <property type="component" value="Unassembled WGS sequence"/>
</dbReference>
<dbReference type="OrthoDB" id="2443332at2759"/>
<comment type="caution">
    <text evidence="1">The sequence shown here is derived from an EMBL/GenBank/DDBJ whole genome shotgun (WGS) entry which is preliminary data.</text>
</comment>
<evidence type="ECO:0000313" key="2">
    <source>
        <dbReference type="Proteomes" id="UP000265703"/>
    </source>
</evidence>
<protein>
    <submittedName>
        <fullName evidence="1">Uncharacterized protein</fullName>
    </submittedName>
</protein>